<protein>
    <submittedName>
        <fullName evidence="2">Uncharacterized protein</fullName>
    </submittedName>
</protein>
<proteinExistence type="predicted"/>
<keyword evidence="3" id="KW-1185">Reference proteome</keyword>
<sequence length="174" mass="17449">MGAPVLTRAHAFVGSVSTGLGLHLAVQFCAPASLRLAPRLAPPHAPAELAEGGDGARALRGNGSTAADEGGALAAEPTSPWMRGLRAVGQPCASCPPGGMFGNAALGETAAIGAVAHARPRELPASAAAALCESRFEPRACLPDSWGDFAGCARVRGLCDDAIQLFPSSFPNAP</sequence>
<evidence type="ECO:0000313" key="2">
    <source>
        <dbReference type="EMBL" id="KAG8460966.1"/>
    </source>
</evidence>
<evidence type="ECO:0000256" key="1">
    <source>
        <dbReference type="SAM" id="MobiDB-lite"/>
    </source>
</evidence>
<gene>
    <name evidence="2" type="ORF">KFE25_010717</name>
</gene>
<dbReference type="AlphaFoldDB" id="A0A8J5X8W6"/>
<evidence type="ECO:0000313" key="3">
    <source>
        <dbReference type="Proteomes" id="UP000751190"/>
    </source>
</evidence>
<accession>A0A8J5X8W6</accession>
<comment type="caution">
    <text evidence="2">The sequence shown here is derived from an EMBL/GenBank/DDBJ whole genome shotgun (WGS) entry which is preliminary data.</text>
</comment>
<dbReference type="Proteomes" id="UP000751190">
    <property type="component" value="Unassembled WGS sequence"/>
</dbReference>
<dbReference type="EMBL" id="JAGTXO010000029">
    <property type="protein sequence ID" value="KAG8460966.1"/>
    <property type="molecule type" value="Genomic_DNA"/>
</dbReference>
<name>A0A8J5X8W6_DIALT</name>
<reference evidence="2" key="1">
    <citation type="submission" date="2021-05" db="EMBL/GenBank/DDBJ databases">
        <title>The genome of the haptophyte Pavlova lutheri (Diacronema luteri, Pavlovales) - a model for lipid biosynthesis in eukaryotic algae.</title>
        <authorList>
            <person name="Hulatt C.J."/>
            <person name="Posewitz M.C."/>
        </authorList>
    </citation>
    <scope>NUCLEOTIDE SEQUENCE</scope>
    <source>
        <strain evidence="2">NIVA-4/92</strain>
    </source>
</reference>
<organism evidence="2 3">
    <name type="scientific">Diacronema lutheri</name>
    <name type="common">Unicellular marine alga</name>
    <name type="synonym">Monochrysis lutheri</name>
    <dbReference type="NCBI Taxonomy" id="2081491"/>
    <lineage>
        <taxon>Eukaryota</taxon>
        <taxon>Haptista</taxon>
        <taxon>Haptophyta</taxon>
        <taxon>Pavlovophyceae</taxon>
        <taxon>Pavlovales</taxon>
        <taxon>Pavlovaceae</taxon>
        <taxon>Diacronema</taxon>
    </lineage>
</organism>
<feature type="region of interest" description="Disordered" evidence="1">
    <location>
        <begin position="45"/>
        <end position="75"/>
    </location>
</feature>